<evidence type="ECO:0000256" key="2">
    <source>
        <dbReference type="ARBA" id="ARBA00022676"/>
    </source>
</evidence>
<name>A0A8K2A957_9CYAN</name>
<protein>
    <submittedName>
        <fullName evidence="7">O-linked N-acetylglucosamine transferase, SPINDLY family protein</fullName>
    </submittedName>
</protein>
<evidence type="ECO:0000313" key="7">
    <source>
        <dbReference type="EMBL" id="NCJ08766.1"/>
    </source>
</evidence>
<dbReference type="Gene3D" id="1.25.40.10">
    <property type="entry name" value="Tetratricopeptide repeat domain"/>
    <property type="match status" value="2"/>
</dbReference>
<comment type="caution">
    <text evidence="7">The sequence shown here is derived from an EMBL/GenBank/DDBJ whole genome shotgun (WGS) entry which is preliminary data.</text>
</comment>
<sequence>MDIRQIATQYLEAKQYQQLVALHENAIEAEPKNSEYYWYLGLAYLLLEQEESAQITWLMGMSQVPDDQVAEAEQQLFDILCAEAERQEALEAYELAWAIRHHAQQVSPQNLDNILRLLWLAANHLNIFTLEDLQEHQLVDRLNSSEEKLDSKLLLKFIKWILEEFEFNPELLELLKASAPPVTPDEDYIDTLTLSACKLSSFKGNKVAAIQILSLCLEVDPNHLQVLATLAQNYEDIGKHFEAIELGEKCLNLSQNLLEKIHARRLLLRLLMGTGGHWHQATKILEQYLELLNQLGQMEAEDLATQPFEFTARSCNIPYWLPYCQDNLSENRDAQNRIAALCYYAAQKDKVKRNLNFIHPEAVQNQPIRLGFVAHTLRQHSVGWLARWFFQYYDLKKFQIYLYFHASEPDEFTRKWFTSRSFHGWSSTNPALIAEQVNKDQIDILVDLDSLTLDSTCEIMAWKPAPIQATWLGWDASGLPSIDYFIADPYVLPEDADQHYCEKIWRMPQTYIAVDGFEIGTPTRRRDHLDIPGDAIVYLSAQAGWKRHPDTIRLQLKILKEVKNSYLLIKGRTDAQFIKEFTYTLAEEEGVSPEQLRFLGSDASEYSHRANWRIADVVLDTYPYNGATTTLETLWMEVPVVTKVGQQFAARNSYGFLVNVGVTEGIAWTDEEYVEWGIRLGTDPALRRKVSLKLRASKHNSPLWNSKKFAQDMENAFEEMVQIYNRS</sequence>
<dbReference type="Gene3D" id="3.40.50.11380">
    <property type="match status" value="1"/>
</dbReference>
<reference evidence="7" key="1">
    <citation type="submission" date="2019-12" db="EMBL/GenBank/DDBJ databases">
        <title>High-Quality draft genome sequences of three cyanobacteria isolated from the limestone walls of the Old Cathedral of Coimbra.</title>
        <authorList>
            <person name="Tiago I."/>
            <person name="Soares F."/>
            <person name="Portugal A."/>
        </authorList>
    </citation>
    <scope>NUCLEOTIDE SEQUENCE [LARGE SCALE GENOMIC DNA]</scope>
    <source>
        <strain evidence="7">C</strain>
    </source>
</reference>
<evidence type="ECO:0000256" key="1">
    <source>
        <dbReference type="ARBA" id="ARBA00004922"/>
    </source>
</evidence>
<accession>A0A8K2A957</accession>
<evidence type="ECO:0000313" key="8">
    <source>
        <dbReference type="Proteomes" id="UP000607397"/>
    </source>
</evidence>
<dbReference type="SUPFAM" id="SSF48452">
    <property type="entry name" value="TPR-like"/>
    <property type="match status" value="1"/>
</dbReference>
<dbReference type="Proteomes" id="UP000607397">
    <property type="component" value="Unassembled WGS sequence"/>
</dbReference>
<dbReference type="AlphaFoldDB" id="A0A8K2A957"/>
<dbReference type="Pfam" id="PF13844">
    <property type="entry name" value="Glyco_transf_41"/>
    <property type="match status" value="2"/>
</dbReference>
<keyword evidence="5" id="KW-0802">TPR repeat</keyword>
<dbReference type="EMBL" id="WVIC01000077">
    <property type="protein sequence ID" value="NCJ08766.1"/>
    <property type="molecule type" value="Genomic_DNA"/>
</dbReference>
<comment type="pathway">
    <text evidence="1">Protein modification; protein glycosylation.</text>
</comment>
<keyword evidence="4" id="KW-0677">Repeat</keyword>
<dbReference type="SUPFAM" id="SSF53756">
    <property type="entry name" value="UDP-Glycosyltransferase/glycogen phosphorylase"/>
    <property type="match status" value="1"/>
</dbReference>
<dbReference type="PANTHER" id="PTHR44835:SF1">
    <property type="entry name" value="PROTEIN O-GLCNAC TRANSFERASE"/>
    <property type="match status" value="1"/>
</dbReference>
<keyword evidence="2" id="KW-0328">Glycosyltransferase</keyword>
<keyword evidence="3 7" id="KW-0808">Transferase</keyword>
<feature type="domain" description="O-GlcNAc transferase C-terminal" evidence="6">
    <location>
        <begin position="525"/>
        <end position="713"/>
    </location>
</feature>
<evidence type="ECO:0000259" key="6">
    <source>
        <dbReference type="Pfam" id="PF13844"/>
    </source>
</evidence>
<organism evidence="7 8">
    <name type="scientific">Petrachloros mirabilis ULC683</name>
    <dbReference type="NCBI Taxonomy" id="2781853"/>
    <lineage>
        <taxon>Bacteria</taxon>
        <taxon>Bacillati</taxon>
        <taxon>Cyanobacteriota</taxon>
        <taxon>Cyanophyceae</taxon>
        <taxon>Synechococcales</taxon>
        <taxon>Petrachlorosaceae</taxon>
        <taxon>Petrachloros</taxon>
        <taxon>Petrachloros mirabilis</taxon>
    </lineage>
</organism>
<dbReference type="InterPro" id="IPR051939">
    <property type="entry name" value="Glycosyltr_41/O-GlcNAc_trsf"/>
</dbReference>
<feature type="domain" description="O-GlcNAc transferase C-terminal" evidence="6">
    <location>
        <begin position="335"/>
        <end position="515"/>
    </location>
</feature>
<keyword evidence="8" id="KW-1185">Reference proteome</keyword>
<dbReference type="GO" id="GO:0016757">
    <property type="term" value="F:glycosyltransferase activity"/>
    <property type="evidence" value="ECO:0007669"/>
    <property type="project" value="UniProtKB-KW"/>
</dbReference>
<dbReference type="RefSeq" id="WP_161827236.1">
    <property type="nucleotide sequence ID" value="NZ_WVIC01000077.1"/>
</dbReference>
<dbReference type="InterPro" id="IPR011990">
    <property type="entry name" value="TPR-like_helical_dom_sf"/>
</dbReference>
<gene>
    <name evidence="7" type="ORF">GS597_20090</name>
</gene>
<dbReference type="PANTHER" id="PTHR44835">
    <property type="entry name" value="UDP-N-ACETYLGLUCOSAMINE--PEPTIDE N-ACETYLGLUCOSAMINYLTRANSFERASE SPINDLY-RELATED"/>
    <property type="match status" value="1"/>
</dbReference>
<evidence type="ECO:0000256" key="4">
    <source>
        <dbReference type="ARBA" id="ARBA00022737"/>
    </source>
</evidence>
<evidence type="ECO:0000256" key="5">
    <source>
        <dbReference type="ARBA" id="ARBA00022803"/>
    </source>
</evidence>
<evidence type="ECO:0000256" key="3">
    <source>
        <dbReference type="ARBA" id="ARBA00022679"/>
    </source>
</evidence>
<dbReference type="InterPro" id="IPR029489">
    <property type="entry name" value="OGT/SEC/SPY_C"/>
</dbReference>
<proteinExistence type="predicted"/>
<dbReference type="Gene3D" id="3.40.50.2000">
    <property type="entry name" value="Glycogen Phosphorylase B"/>
    <property type="match status" value="1"/>
</dbReference>